<dbReference type="CDD" id="cd21692">
    <property type="entry name" value="GINS_B_Sld5"/>
    <property type="match status" value="1"/>
</dbReference>
<keyword evidence="5" id="KW-0539">Nucleus</keyword>
<proteinExistence type="inferred from homology"/>
<dbReference type="Proteomes" id="UP000199727">
    <property type="component" value="Unassembled WGS sequence"/>
</dbReference>
<evidence type="ECO:0000259" key="7">
    <source>
        <dbReference type="Pfam" id="PF05916"/>
    </source>
</evidence>
<dbReference type="GO" id="GO:0000727">
    <property type="term" value="P:double-strand break repair via break-induced replication"/>
    <property type="evidence" value="ECO:0007669"/>
    <property type="project" value="TreeGrafter"/>
</dbReference>
<dbReference type="InterPro" id="IPR008591">
    <property type="entry name" value="GINS_Sld5"/>
</dbReference>
<accession>A0A854Q6G2</accession>
<protein>
    <recommendedName>
        <fullName evidence="3">DNA replication complex GINS protein SLD5</fullName>
    </recommendedName>
</protein>
<name>A0A854Q6G2_CRYNE</name>
<dbReference type="PANTHER" id="PTHR21206">
    <property type="entry name" value="SLD5 PROTEIN"/>
    <property type="match status" value="1"/>
</dbReference>
<evidence type="ECO:0000313" key="9">
    <source>
        <dbReference type="Proteomes" id="UP000199727"/>
    </source>
</evidence>
<reference evidence="8 9" key="1">
    <citation type="submission" date="2017-06" db="EMBL/GenBank/DDBJ databases">
        <title>Global population genomics of the pathogenic fungus Cryptococcus neoformans var. grubii.</title>
        <authorList>
            <person name="Cuomo C."/>
            <person name="Litvintseva A."/>
            <person name="Chen Y."/>
            <person name="Young S."/>
            <person name="Zeng Q."/>
            <person name="Chapman S."/>
            <person name="Gujja S."/>
            <person name="Saif S."/>
            <person name="Birren B."/>
        </authorList>
    </citation>
    <scope>NUCLEOTIDE SEQUENCE [LARGE SCALE GENOMIC DNA]</scope>
    <source>
        <strain evidence="8 9">Tu259-1</strain>
    </source>
</reference>
<dbReference type="Pfam" id="PF05916">
    <property type="entry name" value="Sld5"/>
    <property type="match status" value="1"/>
</dbReference>
<dbReference type="PANTHER" id="PTHR21206:SF0">
    <property type="entry name" value="DNA REPLICATION COMPLEX GINS PROTEIN SLD5"/>
    <property type="match status" value="1"/>
</dbReference>
<feature type="compositionally biased region" description="Low complexity" evidence="6">
    <location>
        <begin position="51"/>
        <end position="61"/>
    </location>
</feature>
<evidence type="ECO:0000256" key="5">
    <source>
        <dbReference type="ARBA" id="ARBA00023242"/>
    </source>
</evidence>
<comment type="similarity">
    <text evidence="2">Belongs to the GINS4/SLD5 family.</text>
</comment>
<feature type="region of interest" description="Disordered" evidence="6">
    <location>
        <begin position="1"/>
        <end position="72"/>
    </location>
</feature>
<dbReference type="CDD" id="cd11711">
    <property type="entry name" value="GINS_A_Sld5"/>
    <property type="match status" value="1"/>
</dbReference>
<feature type="region of interest" description="Disordered" evidence="6">
    <location>
        <begin position="83"/>
        <end position="102"/>
    </location>
</feature>
<sequence>MSFFSDTDDSPPPQPPSNRTPSAAASSFTDRLRSTISPALSHPPLGQPIPSSSSYDASGSGSRKEERAVSEFDEEAYYRELGIADDDEPEVPSTPTSNIFGSLSPARNIYGIPHDGAGRERVEAGFGMDLREGNATNWEEIDEEMEIEDMDDVRKMGLVWTRERGTTDIMPWEGELVDALLDKLEQQQKMVSALRSDPQTSEEEHFKLMLVQTEMERVKYLVRSYVRTRLHKIEKFSYHITLSPELHNLLSGAELSHAQRYTELLHTHFQHSVLDSLPESFRRLDETYGDGTSMVTKPNKQIPILIYVRKDCGEINLERFVFPCPSGCILTCKHSGEEALLAKGTTHLVKYSLIERWIKLGWVEVL</sequence>
<organism evidence="8 9">
    <name type="scientific">Cryptococcus neoformans Tu259-1</name>
    <dbReference type="NCBI Taxonomy" id="1230072"/>
    <lineage>
        <taxon>Eukaryota</taxon>
        <taxon>Fungi</taxon>
        <taxon>Dikarya</taxon>
        <taxon>Basidiomycota</taxon>
        <taxon>Agaricomycotina</taxon>
        <taxon>Tremellomycetes</taxon>
        <taxon>Tremellales</taxon>
        <taxon>Cryptococcaceae</taxon>
        <taxon>Cryptococcus</taxon>
        <taxon>Cryptococcus neoformans species complex</taxon>
    </lineage>
</organism>
<dbReference type="OrthoDB" id="338231at2759"/>
<evidence type="ECO:0000256" key="6">
    <source>
        <dbReference type="SAM" id="MobiDB-lite"/>
    </source>
</evidence>
<feature type="compositionally biased region" description="Polar residues" evidence="6">
    <location>
        <begin position="23"/>
        <end position="38"/>
    </location>
</feature>
<comment type="subcellular location">
    <subcellularLocation>
        <location evidence="1">Nucleus</location>
    </subcellularLocation>
</comment>
<dbReference type="InterPro" id="IPR036224">
    <property type="entry name" value="GINS_bundle-like_dom_sf"/>
</dbReference>
<evidence type="ECO:0000256" key="3">
    <source>
        <dbReference type="ARBA" id="ARBA00014804"/>
    </source>
</evidence>
<dbReference type="AlphaFoldDB" id="A0A854Q6G2"/>
<comment type="caution">
    <text evidence="8">The sequence shown here is derived from an EMBL/GenBank/DDBJ whole genome shotgun (WGS) entry which is preliminary data.</text>
</comment>
<dbReference type="EMBL" id="AMKT01000067">
    <property type="protein sequence ID" value="OXG16547.1"/>
    <property type="molecule type" value="Genomic_DNA"/>
</dbReference>
<dbReference type="InterPro" id="IPR038749">
    <property type="entry name" value="Sld5_GINS_A"/>
</dbReference>
<gene>
    <name evidence="8" type="ORF">C361_04917</name>
</gene>
<evidence type="ECO:0000256" key="2">
    <source>
        <dbReference type="ARBA" id="ARBA00008187"/>
    </source>
</evidence>
<dbReference type="GO" id="GO:0006261">
    <property type="term" value="P:DNA-templated DNA replication"/>
    <property type="evidence" value="ECO:0007669"/>
    <property type="project" value="InterPro"/>
</dbReference>
<evidence type="ECO:0000313" key="8">
    <source>
        <dbReference type="EMBL" id="OXG16547.1"/>
    </source>
</evidence>
<feature type="domain" description="GINS subunit" evidence="7">
    <location>
        <begin position="188"/>
        <end position="269"/>
    </location>
</feature>
<dbReference type="SUPFAM" id="SSF158573">
    <property type="entry name" value="GINS helical bundle-like"/>
    <property type="match status" value="1"/>
</dbReference>
<dbReference type="InterPro" id="IPR031633">
    <property type="entry name" value="SLD5_C"/>
</dbReference>
<keyword evidence="4" id="KW-0235">DNA replication</keyword>
<dbReference type="Gene3D" id="1.20.58.1030">
    <property type="match status" value="1"/>
</dbReference>
<evidence type="ECO:0000256" key="4">
    <source>
        <dbReference type="ARBA" id="ARBA00022705"/>
    </source>
</evidence>
<dbReference type="InterPro" id="IPR021151">
    <property type="entry name" value="GINS_A"/>
</dbReference>
<dbReference type="GO" id="GO:0000811">
    <property type="term" value="C:GINS complex"/>
    <property type="evidence" value="ECO:0007669"/>
    <property type="project" value="TreeGrafter"/>
</dbReference>
<evidence type="ECO:0000256" key="1">
    <source>
        <dbReference type="ARBA" id="ARBA00004123"/>
    </source>
</evidence>